<evidence type="ECO:0000313" key="3">
    <source>
        <dbReference type="EMBL" id="KAG8517484.1"/>
    </source>
</evidence>
<dbReference type="PANTHER" id="PTHR35440:SF1">
    <property type="entry name" value="TESTIS-EXPRESSED PROTEIN 36"/>
    <property type="match status" value="1"/>
</dbReference>
<dbReference type="AlphaFoldDB" id="A0A8J6A9B4"/>
<feature type="domain" description="Domain of unknown function with conserved HDNR motif" evidence="2">
    <location>
        <begin position="37"/>
        <end position="107"/>
    </location>
</feature>
<gene>
    <name evidence="3" type="ORF">J0S82_009719</name>
</gene>
<sequence length="164" mass="17783">MPGAAASHVSRFAEKPCFLEQRQTSLVRIKACAFFQFSHVGLTQKTPESITSATLKESYSPHLSQQVEGKLPSIYKIREKQAVNNNFPFSAHDNRHSFQNSGYYLDTVSVAPGTRGPAGRQGSALPDTGGAGGQSSARDRWEGKSRPGLSESSTTFSSSVQCQR</sequence>
<evidence type="ECO:0000313" key="4">
    <source>
        <dbReference type="Proteomes" id="UP000700334"/>
    </source>
</evidence>
<reference evidence="3" key="1">
    <citation type="journal article" date="2021" name="Evol. Appl.">
        <title>The genome of the Pyrenean desman and the effects of bottlenecks and inbreeding on the genomic landscape of an endangered species.</title>
        <authorList>
            <person name="Escoda L."/>
            <person name="Castresana J."/>
        </authorList>
    </citation>
    <scope>NUCLEOTIDE SEQUENCE</scope>
    <source>
        <strain evidence="3">IBE-C5619</strain>
    </source>
</reference>
<evidence type="ECO:0000259" key="2">
    <source>
        <dbReference type="Pfam" id="PF15115"/>
    </source>
</evidence>
<protein>
    <submittedName>
        <fullName evidence="3">Testis-expressed protein 36</fullName>
    </submittedName>
</protein>
<accession>A0A8J6A9B4</accession>
<dbReference type="PANTHER" id="PTHR35440">
    <property type="entry name" value="TESTIS-EXPRESSED PROTEIN 36"/>
    <property type="match status" value="1"/>
</dbReference>
<evidence type="ECO:0000256" key="1">
    <source>
        <dbReference type="SAM" id="MobiDB-lite"/>
    </source>
</evidence>
<feature type="region of interest" description="Disordered" evidence="1">
    <location>
        <begin position="112"/>
        <end position="164"/>
    </location>
</feature>
<dbReference type="EMBL" id="JAGFMF010011658">
    <property type="protein sequence ID" value="KAG8517484.1"/>
    <property type="molecule type" value="Genomic_DNA"/>
</dbReference>
<dbReference type="Pfam" id="PF15115">
    <property type="entry name" value="HDNR"/>
    <property type="match status" value="1"/>
</dbReference>
<proteinExistence type="predicted"/>
<organism evidence="3 4">
    <name type="scientific">Galemys pyrenaicus</name>
    <name type="common">Iberian desman</name>
    <name type="synonym">Pyrenean desman</name>
    <dbReference type="NCBI Taxonomy" id="202257"/>
    <lineage>
        <taxon>Eukaryota</taxon>
        <taxon>Metazoa</taxon>
        <taxon>Chordata</taxon>
        <taxon>Craniata</taxon>
        <taxon>Vertebrata</taxon>
        <taxon>Euteleostomi</taxon>
        <taxon>Mammalia</taxon>
        <taxon>Eutheria</taxon>
        <taxon>Laurasiatheria</taxon>
        <taxon>Eulipotyphla</taxon>
        <taxon>Talpidae</taxon>
        <taxon>Galemys</taxon>
    </lineage>
</organism>
<keyword evidence="4" id="KW-1185">Reference proteome</keyword>
<comment type="caution">
    <text evidence="3">The sequence shown here is derived from an EMBL/GenBank/DDBJ whole genome shotgun (WGS) entry which is preliminary data.</text>
</comment>
<feature type="compositionally biased region" description="Low complexity" evidence="1">
    <location>
        <begin position="150"/>
        <end position="164"/>
    </location>
</feature>
<name>A0A8J6A9B4_GALPY</name>
<dbReference type="OrthoDB" id="9659868at2759"/>
<dbReference type="InterPro" id="IPR029369">
    <property type="entry name" value="HDNR"/>
</dbReference>
<dbReference type="Proteomes" id="UP000700334">
    <property type="component" value="Unassembled WGS sequence"/>
</dbReference>